<evidence type="ECO:0000313" key="1">
    <source>
        <dbReference type="EMBL" id="PWA56659.1"/>
    </source>
</evidence>
<evidence type="ECO:0000313" key="2">
    <source>
        <dbReference type="Proteomes" id="UP000245207"/>
    </source>
</evidence>
<proteinExistence type="predicted"/>
<accession>A0A2U1M5Z8</accession>
<dbReference type="AlphaFoldDB" id="A0A2U1M5Z8"/>
<organism evidence="1 2">
    <name type="scientific">Artemisia annua</name>
    <name type="common">Sweet wormwood</name>
    <dbReference type="NCBI Taxonomy" id="35608"/>
    <lineage>
        <taxon>Eukaryota</taxon>
        <taxon>Viridiplantae</taxon>
        <taxon>Streptophyta</taxon>
        <taxon>Embryophyta</taxon>
        <taxon>Tracheophyta</taxon>
        <taxon>Spermatophyta</taxon>
        <taxon>Magnoliopsida</taxon>
        <taxon>eudicotyledons</taxon>
        <taxon>Gunneridae</taxon>
        <taxon>Pentapetalae</taxon>
        <taxon>asterids</taxon>
        <taxon>campanulids</taxon>
        <taxon>Asterales</taxon>
        <taxon>Asteraceae</taxon>
        <taxon>Asteroideae</taxon>
        <taxon>Anthemideae</taxon>
        <taxon>Artemisiinae</taxon>
        <taxon>Artemisia</taxon>
    </lineage>
</organism>
<dbReference type="EMBL" id="PKPP01006391">
    <property type="protein sequence ID" value="PWA56659.1"/>
    <property type="molecule type" value="Genomic_DNA"/>
</dbReference>
<gene>
    <name evidence="1" type="ORF">CTI12_AA418760</name>
</gene>
<dbReference type="Proteomes" id="UP000245207">
    <property type="component" value="Unassembled WGS sequence"/>
</dbReference>
<comment type="caution">
    <text evidence="1">The sequence shown here is derived from an EMBL/GenBank/DDBJ whole genome shotgun (WGS) entry which is preliminary data.</text>
</comment>
<keyword evidence="2" id="KW-1185">Reference proteome</keyword>
<sequence>MSVPSQVMYLLCSQEAQEAIYSSKREGEIEKKEEIWCRGLITDIILSPEVAFTGDTTSDFLLDPKKPGCL</sequence>
<name>A0A2U1M5Z8_ARTAN</name>
<reference evidence="1 2" key="1">
    <citation type="journal article" date="2018" name="Mol. Plant">
        <title>The genome of Artemisia annua provides insight into the evolution of Asteraceae family and artemisinin biosynthesis.</title>
        <authorList>
            <person name="Shen Q."/>
            <person name="Zhang L."/>
            <person name="Liao Z."/>
            <person name="Wang S."/>
            <person name="Yan T."/>
            <person name="Shi P."/>
            <person name="Liu M."/>
            <person name="Fu X."/>
            <person name="Pan Q."/>
            <person name="Wang Y."/>
            <person name="Lv Z."/>
            <person name="Lu X."/>
            <person name="Zhang F."/>
            <person name="Jiang W."/>
            <person name="Ma Y."/>
            <person name="Chen M."/>
            <person name="Hao X."/>
            <person name="Li L."/>
            <person name="Tang Y."/>
            <person name="Lv G."/>
            <person name="Zhou Y."/>
            <person name="Sun X."/>
            <person name="Brodelius P.E."/>
            <person name="Rose J.K.C."/>
            <person name="Tang K."/>
        </authorList>
    </citation>
    <scope>NUCLEOTIDE SEQUENCE [LARGE SCALE GENOMIC DNA]</scope>
    <source>
        <strain evidence="2">cv. Huhao1</strain>
        <tissue evidence="1">Leaf</tissue>
    </source>
</reference>
<protein>
    <submittedName>
        <fullName evidence="1">Ribonuclease Z, chloroplastic</fullName>
    </submittedName>
</protein>